<keyword evidence="1" id="KW-1133">Transmembrane helix</keyword>
<proteinExistence type="predicted"/>
<comment type="caution">
    <text evidence="2">The sequence shown here is derived from an EMBL/GenBank/DDBJ whole genome shotgun (WGS) entry which is preliminary data.</text>
</comment>
<evidence type="ECO:0000313" key="3">
    <source>
        <dbReference type="Proteomes" id="UP000178235"/>
    </source>
</evidence>
<keyword evidence="1" id="KW-0472">Membrane</keyword>
<name>A0A1F6VG77_9BACT</name>
<evidence type="ECO:0000313" key="2">
    <source>
        <dbReference type="EMBL" id="OGI68612.1"/>
    </source>
</evidence>
<protein>
    <recommendedName>
        <fullName evidence="4">Baseplate protein J-like domain-containing protein</fullName>
    </recommendedName>
</protein>
<gene>
    <name evidence="2" type="ORF">A2738_01900</name>
</gene>
<dbReference type="AlphaFoldDB" id="A0A1F6VG77"/>
<reference evidence="2 3" key="1">
    <citation type="journal article" date="2016" name="Nat. Commun.">
        <title>Thousands of microbial genomes shed light on interconnected biogeochemical processes in an aquifer system.</title>
        <authorList>
            <person name="Anantharaman K."/>
            <person name="Brown C.T."/>
            <person name="Hug L.A."/>
            <person name="Sharon I."/>
            <person name="Castelle C.J."/>
            <person name="Probst A.J."/>
            <person name="Thomas B.C."/>
            <person name="Singh A."/>
            <person name="Wilkins M.J."/>
            <person name="Karaoz U."/>
            <person name="Brodie E.L."/>
            <person name="Williams K.H."/>
            <person name="Hubbard S.S."/>
            <person name="Banfield J.F."/>
        </authorList>
    </citation>
    <scope>NUCLEOTIDE SEQUENCE [LARGE SCALE GENOMIC DNA]</scope>
</reference>
<dbReference type="EMBL" id="MFTS01000003">
    <property type="protein sequence ID" value="OGI68612.1"/>
    <property type="molecule type" value="Genomic_DNA"/>
</dbReference>
<evidence type="ECO:0000256" key="1">
    <source>
        <dbReference type="SAM" id="Phobius"/>
    </source>
</evidence>
<sequence>MQKNLLQDMVRIKRARQGVQAAPEVEVRPEPPERPKKVLPIFTTKYRAREATDPEKPGSKYKLWLVAGVSIIFFLFSISYIFINATVTVNPKIENLVLNENMTASLDGGTEALPFDLIVISGEENKTLQSSGEKDVLEKARGVVLIYNNFSTASQRLDIDTRLEGSNGKIYKTEKQVIVGGIKGGIPGSVEVGIYGAQEGEEYNSGPLDFTILGFKGTPKYSKFYARSEGEITGGFKGKAPIISSAEKSVAVSEMKTTLETKLFERASDQIPEGFILFKDAVFLDINENDIDSTPVKDDLISFVLKGTLYGFLLEESRLAEEIAGRRVAGYDGSAVYIPNIRDLVLSLSNKENISGEVKNIQFNLKGDANIVSKLDEDKLIADLIGKSKKDFNQILLEYPNIISAKLTLRPFWKRSFPDEAKDIKVIVNYPQ</sequence>
<organism evidence="2 3">
    <name type="scientific">Candidatus Nomurabacteria bacterium RIFCSPHIGHO2_01_FULL_42_15</name>
    <dbReference type="NCBI Taxonomy" id="1801742"/>
    <lineage>
        <taxon>Bacteria</taxon>
        <taxon>Candidatus Nomuraibacteriota</taxon>
    </lineage>
</organism>
<feature type="transmembrane region" description="Helical" evidence="1">
    <location>
        <begin position="63"/>
        <end position="83"/>
    </location>
</feature>
<accession>A0A1F6VG77</accession>
<dbReference type="Proteomes" id="UP000178235">
    <property type="component" value="Unassembled WGS sequence"/>
</dbReference>
<keyword evidence="1" id="KW-0812">Transmembrane</keyword>
<evidence type="ECO:0008006" key="4">
    <source>
        <dbReference type="Google" id="ProtNLM"/>
    </source>
</evidence>